<sequence>MAKIVVLCPTRVLVDPLLYYDMESRIGNVTDYSGQRLQNATLEELDKMAHAIITKINTQFQLDSVEIKKNFKDSSDLGEPDNQAFCQNIVISSRSFSDENPSGNIQSIEAMVELLKHCKNQVETTVEEFVTLESMENRAWQQRIGLYGAHEIAHSLSSPHEETYPDSINAEYNCTTGSSLMQHEPKRISEQMSECTKNAISEFLNFAINTYTNCLKIVREKPRCISADCGVECKIDDWW</sequence>
<dbReference type="InterPro" id="IPR024079">
    <property type="entry name" value="MetalloPept_cat_dom_sf"/>
</dbReference>
<dbReference type="SUPFAM" id="SSF55486">
    <property type="entry name" value="Metalloproteases ('zincins'), catalytic domain"/>
    <property type="match status" value="1"/>
</dbReference>
<proteinExistence type="predicted"/>
<dbReference type="Proteomes" id="UP000887574">
    <property type="component" value="Unplaced"/>
</dbReference>
<dbReference type="WBParaSite" id="jg6494">
    <property type="protein sequence ID" value="jg6494"/>
    <property type="gene ID" value="jg6494"/>
</dbReference>
<evidence type="ECO:0000313" key="1">
    <source>
        <dbReference type="Proteomes" id="UP000887574"/>
    </source>
</evidence>
<dbReference type="Gene3D" id="3.40.390.10">
    <property type="entry name" value="Collagenase (Catalytic Domain)"/>
    <property type="match status" value="1"/>
</dbReference>
<name>A0A915EGP6_9BILA</name>
<evidence type="ECO:0000313" key="2">
    <source>
        <dbReference type="WBParaSite" id="jg6494"/>
    </source>
</evidence>
<dbReference type="AlphaFoldDB" id="A0A915EGP6"/>
<organism evidence="1 2">
    <name type="scientific">Ditylenchus dipsaci</name>
    <dbReference type="NCBI Taxonomy" id="166011"/>
    <lineage>
        <taxon>Eukaryota</taxon>
        <taxon>Metazoa</taxon>
        <taxon>Ecdysozoa</taxon>
        <taxon>Nematoda</taxon>
        <taxon>Chromadorea</taxon>
        <taxon>Rhabditida</taxon>
        <taxon>Tylenchina</taxon>
        <taxon>Tylenchomorpha</taxon>
        <taxon>Sphaerularioidea</taxon>
        <taxon>Anguinidae</taxon>
        <taxon>Anguininae</taxon>
        <taxon>Ditylenchus</taxon>
    </lineage>
</organism>
<accession>A0A915EGP6</accession>
<reference evidence="2" key="1">
    <citation type="submission" date="2022-11" db="UniProtKB">
        <authorList>
            <consortium name="WormBaseParasite"/>
        </authorList>
    </citation>
    <scope>IDENTIFICATION</scope>
</reference>
<keyword evidence="1" id="KW-1185">Reference proteome</keyword>
<dbReference type="GO" id="GO:0008237">
    <property type="term" value="F:metallopeptidase activity"/>
    <property type="evidence" value="ECO:0007669"/>
    <property type="project" value="InterPro"/>
</dbReference>
<protein>
    <submittedName>
        <fullName evidence="2">Uncharacterized protein</fullName>
    </submittedName>
</protein>